<dbReference type="PANTHER" id="PTHR45703">
    <property type="entry name" value="DYNEIN HEAVY CHAIN"/>
    <property type="match status" value="1"/>
</dbReference>
<sequence>MSDLVAHRFLVRAGVGKLEVKDEEEEEREADELLFERLQGQAGWQRSCLRLSETLRRAFREADSKLRVLDGNLKWCYECQNAVIPDIIKDIWLCGPVSKFAEILSDYKEGLQGFEKLSSRHFLRPLEIEIVAMLSELKEAPARCLSELAEKLPEVVLLCAEELSQWIGNKTRQLSRHPGCVAEFVSDLQNLEETRGALGTQAELLGRMQRLYEILEEHRVYLSTTLRAKVASMPRSFANFEAVFAKKEEKVVEEREGFLERFAAELSALEAKVQDFASEEQVRHPGLLQLPSTASLTSPALAAGCVPDFAGKGSAVEVSSKLRELEALQEALRKLQEDQELYQSYQEVLKGDGLVVPDLRDAWLQLQRRLDLWRTFEDWQRKCQEWLPSDLLLVDLMLMSKDVTSLWVQADAAQHDLPENAVFEELQSQLKYMQDLIPVLEVLQNPHLRGRHWKELSATLDVTLDVSHAGRPQLALGQAANWNLTKEMASLLTIARRATQEHYVELALENLTRSWSRLELPIVEGPWRVESLAALFEQLQDGLAVVGSSSSRFAAVHADRVKLWQARFEKVEELLSELGSCQERFGHLEGIFATDLQKQLPNEFLTFQPVESTWKALLLRLSHRPQVVDLALDPQNLQTLRQLGETMDSIIRDLDGFLVTKRQSFPRLFFFSDAVLLQFLRLFGKRSSPRAMELLARQCFPGLGSWELEDSAVTTLLSVAGERLPLLAKVKLRGPEQTLEAIQTSMTAAFRQLLKGAIEEAAVGNAVEWAVASALPSQVVEVAWQVTWTMQLESLLLQSREAAKDFSAAAARGPAGQCWAAACGLVPARGLQTEAKPARAPSSQFKLCKSSSSRAQRDLATDSVSALLENIRAAEESVLRRLSCCLVDVTDGFLAQNEPLDLPSVRSLCPMAGIRKAFGTYNRAIITFSESSNSSECPFSTKRPAVHFRVAFAPRGLPQDEAMELVAGMRKWMFDEEEEHKHVHNVFARTLCDAVKQAVEEVKGEQGLWPQAFMVAKLEFCHSDRLRASHLAMIKCRYFESLRDPTAGKKGKRLDLSVDGAGSRSPLWSSTHTALPGYVVLQNVADQLQIRLQSVGR</sequence>
<gene>
    <name evidence="3" type="primary">DNAH6</name>
    <name evidence="3" type="ORF">AK812_SmicGene30721</name>
</gene>
<dbReference type="GO" id="GO:0007018">
    <property type="term" value="P:microtubule-based movement"/>
    <property type="evidence" value="ECO:0007669"/>
    <property type="project" value="InterPro"/>
</dbReference>
<dbReference type="Gene3D" id="1.10.287.2620">
    <property type="match status" value="1"/>
</dbReference>
<evidence type="ECO:0000313" key="4">
    <source>
        <dbReference type="Proteomes" id="UP000186817"/>
    </source>
</evidence>
<accession>A0A1Q9CYJ0</accession>
<dbReference type="Pfam" id="PF08393">
    <property type="entry name" value="DHC_N2"/>
    <property type="match status" value="1"/>
</dbReference>
<protein>
    <submittedName>
        <fullName evidence="3">Dynein heavy chain 6, axonemal</fullName>
    </submittedName>
</protein>
<organism evidence="3 4">
    <name type="scientific">Symbiodinium microadriaticum</name>
    <name type="common">Dinoflagellate</name>
    <name type="synonym">Zooxanthella microadriatica</name>
    <dbReference type="NCBI Taxonomy" id="2951"/>
    <lineage>
        <taxon>Eukaryota</taxon>
        <taxon>Sar</taxon>
        <taxon>Alveolata</taxon>
        <taxon>Dinophyceae</taxon>
        <taxon>Suessiales</taxon>
        <taxon>Symbiodiniaceae</taxon>
        <taxon>Symbiodinium</taxon>
    </lineage>
</organism>
<evidence type="ECO:0000259" key="2">
    <source>
        <dbReference type="Pfam" id="PF08393"/>
    </source>
</evidence>
<dbReference type="PANTHER" id="PTHR45703:SF36">
    <property type="entry name" value="DYNEIN HEAVY CHAIN, CYTOPLASMIC"/>
    <property type="match status" value="1"/>
</dbReference>
<dbReference type="GO" id="GO:0045505">
    <property type="term" value="F:dynein intermediate chain binding"/>
    <property type="evidence" value="ECO:0007669"/>
    <property type="project" value="InterPro"/>
</dbReference>
<dbReference type="InterPro" id="IPR042228">
    <property type="entry name" value="Dynein_linker_3"/>
</dbReference>
<feature type="coiled-coil region" evidence="1">
    <location>
        <begin position="318"/>
        <end position="348"/>
    </location>
</feature>
<dbReference type="Proteomes" id="UP000186817">
    <property type="component" value="Unassembled WGS sequence"/>
</dbReference>
<feature type="domain" description="Dynein heavy chain linker" evidence="2">
    <location>
        <begin position="366"/>
        <end position="755"/>
    </location>
</feature>
<evidence type="ECO:0000313" key="3">
    <source>
        <dbReference type="EMBL" id="OLP87987.1"/>
    </source>
</evidence>
<comment type="caution">
    <text evidence="3">The sequence shown here is derived from an EMBL/GenBank/DDBJ whole genome shotgun (WGS) entry which is preliminary data.</text>
</comment>
<evidence type="ECO:0000256" key="1">
    <source>
        <dbReference type="SAM" id="Coils"/>
    </source>
</evidence>
<keyword evidence="4" id="KW-1185">Reference proteome</keyword>
<dbReference type="GO" id="GO:0051959">
    <property type="term" value="F:dynein light intermediate chain binding"/>
    <property type="evidence" value="ECO:0007669"/>
    <property type="project" value="InterPro"/>
</dbReference>
<dbReference type="InterPro" id="IPR026983">
    <property type="entry name" value="DHC"/>
</dbReference>
<proteinExistence type="predicted"/>
<dbReference type="OrthoDB" id="413296at2759"/>
<name>A0A1Q9CYJ0_SYMMI</name>
<dbReference type="Gene3D" id="1.20.140.100">
    <property type="entry name" value="Dynein heavy chain, N-terminal domain 2"/>
    <property type="match status" value="1"/>
</dbReference>
<keyword evidence="1" id="KW-0175">Coiled coil</keyword>
<dbReference type="Gene3D" id="3.20.180.20">
    <property type="entry name" value="Dynein heavy chain, N-terminal domain 2"/>
    <property type="match status" value="1"/>
</dbReference>
<dbReference type="AlphaFoldDB" id="A0A1Q9CYJ0"/>
<reference evidence="3 4" key="1">
    <citation type="submission" date="2016-02" db="EMBL/GenBank/DDBJ databases">
        <title>Genome analysis of coral dinoflagellate symbionts highlights evolutionary adaptations to a symbiotic lifestyle.</title>
        <authorList>
            <person name="Aranda M."/>
            <person name="Li Y."/>
            <person name="Liew Y.J."/>
            <person name="Baumgarten S."/>
            <person name="Simakov O."/>
            <person name="Wilson M."/>
            <person name="Piel J."/>
            <person name="Ashoor H."/>
            <person name="Bougouffa S."/>
            <person name="Bajic V.B."/>
            <person name="Ryu T."/>
            <person name="Ravasi T."/>
            <person name="Bayer T."/>
            <person name="Micklem G."/>
            <person name="Kim H."/>
            <person name="Bhak J."/>
            <person name="Lajeunesse T.C."/>
            <person name="Voolstra C.R."/>
        </authorList>
    </citation>
    <scope>NUCLEOTIDE SEQUENCE [LARGE SCALE GENOMIC DNA]</scope>
    <source>
        <strain evidence="3 4">CCMP2467</strain>
    </source>
</reference>
<dbReference type="GO" id="GO:0030286">
    <property type="term" value="C:dynein complex"/>
    <property type="evidence" value="ECO:0007669"/>
    <property type="project" value="InterPro"/>
</dbReference>
<dbReference type="InterPro" id="IPR013602">
    <property type="entry name" value="Dynein_heavy_linker"/>
</dbReference>
<dbReference type="EMBL" id="LSRX01000832">
    <property type="protein sequence ID" value="OLP87987.1"/>
    <property type="molecule type" value="Genomic_DNA"/>
</dbReference>
<dbReference type="InterPro" id="IPR042222">
    <property type="entry name" value="Dynein_2_N"/>
</dbReference>